<dbReference type="SUPFAM" id="SSF101898">
    <property type="entry name" value="NHL repeat"/>
    <property type="match status" value="1"/>
</dbReference>
<name>A0A0P0RH28_9BURK</name>
<feature type="signal peptide" evidence="1">
    <location>
        <begin position="1"/>
        <end position="42"/>
    </location>
</feature>
<protein>
    <submittedName>
        <fullName evidence="2">Uncharacterized protein</fullName>
    </submittedName>
</protein>
<dbReference type="InterPro" id="IPR011042">
    <property type="entry name" value="6-blade_b-propeller_TolB-like"/>
</dbReference>
<evidence type="ECO:0000313" key="2">
    <source>
        <dbReference type="EMBL" id="ALL68039.1"/>
    </source>
</evidence>
<keyword evidence="1" id="KW-0732">Signal</keyword>
<feature type="chain" id="PRO_5006054315" evidence="1">
    <location>
        <begin position="43"/>
        <end position="745"/>
    </location>
</feature>
<evidence type="ECO:0000313" key="3">
    <source>
        <dbReference type="Proteomes" id="UP000019146"/>
    </source>
</evidence>
<sequence>MKRFICICKRFASRKDTTVKVSTRLAAALFALGSLISIGAAAQSQLTYTTSWIGNSFGFGDGKWMQQDIQAINVAPDGTVFTNSPWDESGSEIAAYKNGDKIAVAGATHGWGAAGGDAIASNHTYVYAAMSIGNQNNGLVGADYPPSGQTWFGITRRSLANIAAGAPFDSGIGNSANATKNSFLRVNAVAAGTDAGIRGLAATDTELYASDTYGNQIVVFDANTMRRLRSWNVAAPGRIVLDTDSTIWVMSGFGTGSVNVLHYSSTGAPLAGTVALPAGTVPTDLAISPAGQMLIADNGPKQQVLVYDKAASGATRMTGALGTLYGIFHEPKGTPGNWRFNGIMGIGFDQAGNFYVAQNGEGPRPLASATVGQGAVLESYRYATRGFNWRLQGLAFVDSAAFDPATPNIVYTGSKRFTMDYAQPPGREWKYAGFTLNRFDFPDDPTFHQPRGVRGEPMVRRINGKPYLYTLDPGAHYLNVYRFDAAHDEVAIPSGLFAQNPLPGNWPAGQPTYGEWMWRDTNGDGHVDASEITGNPSTGSTVGNGFWWVDTPGNVWLATPASGIRETPLQGFDSAGNPIYTYASSKTFPMPAPFNRIARIVYIAETDTMYVSGYTSNLPWDATHWKEAGRILVRYDNWSSGSPTPAYTIALPWDAGSNPQITPVGVAVAGNYIFVAELYTPKVDVYDARSGQMVGYMTPGAAVGNATGWVDVYLGISAVRRENGEYVVLLEDDARAKILMYRWTP</sequence>
<evidence type="ECO:0000256" key="1">
    <source>
        <dbReference type="SAM" id="SignalP"/>
    </source>
</evidence>
<dbReference type="Proteomes" id="UP000019146">
    <property type="component" value="Chromosome 2"/>
</dbReference>
<accession>A0A0P0RH28</accession>
<proteinExistence type="predicted"/>
<organism evidence="2 3">
    <name type="scientific">Paraburkholderia caribensis MBA4</name>
    <dbReference type="NCBI Taxonomy" id="1323664"/>
    <lineage>
        <taxon>Bacteria</taxon>
        <taxon>Pseudomonadati</taxon>
        <taxon>Pseudomonadota</taxon>
        <taxon>Betaproteobacteria</taxon>
        <taxon>Burkholderiales</taxon>
        <taxon>Burkholderiaceae</taxon>
        <taxon>Paraburkholderia</taxon>
    </lineage>
</organism>
<dbReference type="KEGG" id="bcai:K788_0000849"/>
<gene>
    <name evidence="2" type="ORF">K788_0000849</name>
</gene>
<reference evidence="2 3" key="1">
    <citation type="journal article" date="2014" name="Genome Announc.">
        <title>Draft Genome Sequence of the Haloacid-Degrading Burkholderia caribensis Strain MBA4.</title>
        <authorList>
            <person name="Pan Y."/>
            <person name="Kong K.F."/>
            <person name="Tsang J.S."/>
        </authorList>
    </citation>
    <scope>NUCLEOTIDE SEQUENCE [LARGE SCALE GENOMIC DNA]</scope>
    <source>
        <strain evidence="2 3">MBA4</strain>
    </source>
</reference>
<dbReference type="AlphaFoldDB" id="A0A0P0RH28"/>
<dbReference type="EMBL" id="CP012747">
    <property type="protein sequence ID" value="ALL68039.1"/>
    <property type="molecule type" value="Genomic_DNA"/>
</dbReference>
<dbReference type="Gene3D" id="2.120.10.30">
    <property type="entry name" value="TolB, C-terminal domain"/>
    <property type="match status" value="1"/>
</dbReference>